<evidence type="ECO:0000313" key="2">
    <source>
        <dbReference type="Proteomes" id="UP000584663"/>
    </source>
</evidence>
<sequence length="41" mass="4424">MLGTLPPEPDIRRGASALALPLALGLRRLVHLDPRRLLTPG</sequence>
<gene>
    <name evidence="1" type="ORF">GGQ89_003933</name>
</gene>
<reference evidence="1 2" key="1">
    <citation type="submission" date="2020-08" db="EMBL/GenBank/DDBJ databases">
        <title>Genomic Encyclopedia of Type Strains, Phase IV (KMG-IV): sequencing the most valuable type-strain genomes for metagenomic binning, comparative biology and taxonomic classification.</title>
        <authorList>
            <person name="Goeker M."/>
        </authorList>
    </citation>
    <scope>NUCLEOTIDE SEQUENCE [LARGE SCALE GENOMIC DNA]</scope>
    <source>
        <strain evidence="1 2">DSM 14562</strain>
    </source>
</reference>
<accession>A0ABR6KEX0</accession>
<keyword evidence="2" id="KW-1185">Reference proteome</keyword>
<organism evidence="1 2">
    <name type="scientific">Sphingomonas yabuuchiae</name>
    <dbReference type="NCBI Taxonomy" id="172044"/>
    <lineage>
        <taxon>Bacteria</taxon>
        <taxon>Pseudomonadati</taxon>
        <taxon>Pseudomonadota</taxon>
        <taxon>Alphaproteobacteria</taxon>
        <taxon>Sphingomonadales</taxon>
        <taxon>Sphingomonadaceae</taxon>
        <taxon>Sphingomonas</taxon>
    </lineage>
</organism>
<dbReference type="EMBL" id="JACHNX010000040">
    <property type="protein sequence ID" value="MBB4611683.1"/>
    <property type="molecule type" value="Genomic_DNA"/>
</dbReference>
<name>A0ABR6KEX0_9SPHN</name>
<dbReference type="Proteomes" id="UP000584663">
    <property type="component" value="Unassembled WGS sequence"/>
</dbReference>
<dbReference type="RefSeq" id="WP_276208884.1">
    <property type="nucleotide sequence ID" value="NZ_JACHNX010000040.1"/>
</dbReference>
<evidence type="ECO:0000313" key="1">
    <source>
        <dbReference type="EMBL" id="MBB4611683.1"/>
    </source>
</evidence>
<comment type="caution">
    <text evidence="1">The sequence shown here is derived from an EMBL/GenBank/DDBJ whole genome shotgun (WGS) entry which is preliminary data.</text>
</comment>
<protein>
    <submittedName>
        <fullName evidence="1">Uncharacterized protein</fullName>
    </submittedName>
</protein>
<proteinExistence type="predicted"/>